<dbReference type="InterPro" id="IPR051120">
    <property type="entry name" value="ABC_AA/LPS_Transport"/>
</dbReference>
<keyword evidence="3 5" id="KW-0067">ATP-binding</keyword>
<evidence type="ECO:0000256" key="1">
    <source>
        <dbReference type="ARBA" id="ARBA00022448"/>
    </source>
</evidence>
<dbReference type="AlphaFoldDB" id="A0A9X3MR66"/>
<comment type="caution">
    <text evidence="5">The sequence shown here is derived from an EMBL/GenBank/DDBJ whole genome shotgun (WGS) entry which is preliminary data.</text>
</comment>
<dbReference type="Pfam" id="PF12399">
    <property type="entry name" value="BCA_ABC_TP_C"/>
    <property type="match status" value="1"/>
</dbReference>
<evidence type="ECO:0000256" key="3">
    <source>
        <dbReference type="ARBA" id="ARBA00022840"/>
    </source>
</evidence>
<keyword evidence="2" id="KW-0547">Nucleotide-binding</keyword>
<keyword evidence="6" id="KW-1185">Reference proteome</keyword>
<evidence type="ECO:0000313" key="5">
    <source>
        <dbReference type="EMBL" id="MDA0160312.1"/>
    </source>
</evidence>
<reference evidence="5" key="1">
    <citation type="submission" date="2022-10" db="EMBL/GenBank/DDBJ databases">
        <title>The WGS of Solirubrobacter ginsenosidimutans DSM 21036.</title>
        <authorList>
            <person name="Jiang Z."/>
        </authorList>
    </citation>
    <scope>NUCLEOTIDE SEQUENCE</scope>
    <source>
        <strain evidence="5">DSM 21036</strain>
    </source>
</reference>
<dbReference type="SMART" id="SM00382">
    <property type="entry name" value="AAA"/>
    <property type="match status" value="1"/>
</dbReference>
<keyword evidence="1" id="KW-0813">Transport</keyword>
<dbReference type="CDD" id="cd03219">
    <property type="entry name" value="ABC_Mj1267_LivG_branched"/>
    <property type="match status" value="1"/>
</dbReference>
<dbReference type="GO" id="GO:0016887">
    <property type="term" value="F:ATP hydrolysis activity"/>
    <property type="evidence" value="ECO:0007669"/>
    <property type="project" value="InterPro"/>
</dbReference>
<dbReference type="GO" id="GO:0005524">
    <property type="term" value="F:ATP binding"/>
    <property type="evidence" value="ECO:0007669"/>
    <property type="project" value="UniProtKB-KW"/>
</dbReference>
<organism evidence="5 6">
    <name type="scientific">Solirubrobacter ginsenosidimutans</name>
    <dbReference type="NCBI Taxonomy" id="490573"/>
    <lineage>
        <taxon>Bacteria</taxon>
        <taxon>Bacillati</taxon>
        <taxon>Actinomycetota</taxon>
        <taxon>Thermoleophilia</taxon>
        <taxon>Solirubrobacterales</taxon>
        <taxon>Solirubrobacteraceae</taxon>
        <taxon>Solirubrobacter</taxon>
    </lineage>
</organism>
<evidence type="ECO:0000313" key="6">
    <source>
        <dbReference type="Proteomes" id="UP001149140"/>
    </source>
</evidence>
<proteinExistence type="predicted"/>
<dbReference type="RefSeq" id="WP_270039091.1">
    <property type="nucleotide sequence ID" value="NZ_JAPDOD010000005.1"/>
</dbReference>
<dbReference type="PROSITE" id="PS50893">
    <property type="entry name" value="ABC_TRANSPORTER_2"/>
    <property type="match status" value="1"/>
</dbReference>
<dbReference type="FunFam" id="3.40.50.300:FF:000421">
    <property type="entry name" value="Branched-chain amino acid ABC transporter ATP-binding protein"/>
    <property type="match status" value="1"/>
</dbReference>
<accession>A0A9X3MR66</accession>
<dbReference type="Pfam" id="PF00005">
    <property type="entry name" value="ABC_tran"/>
    <property type="match status" value="1"/>
</dbReference>
<dbReference type="GO" id="GO:0005886">
    <property type="term" value="C:plasma membrane"/>
    <property type="evidence" value="ECO:0007669"/>
    <property type="project" value="TreeGrafter"/>
</dbReference>
<name>A0A9X3MR66_9ACTN</name>
<dbReference type="EMBL" id="JAPDOD010000005">
    <property type="protein sequence ID" value="MDA0160312.1"/>
    <property type="molecule type" value="Genomic_DNA"/>
</dbReference>
<dbReference type="PANTHER" id="PTHR45772">
    <property type="entry name" value="CONSERVED COMPONENT OF ABC TRANSPORTER FOR NATURAL AMINO ACIDS-RELATED"/>
    <property type="match status" value="1"/>
</dbReference>
<dbReference type="InterPro" id="IPR003439">
    <property type="entry name" value="ABC_transporter-like_ATP-bd"/>
</dbReference>
<feature type="domain" description="ABC transporter" evidence="4">
    <location>
        <begin position="4"/>
        <end position="248"/>
    </location>
</feature>
<dbReference type="Proteomes" id="UP001149140">
    <property type="component" value="Unassembled WGS sequence"/>
</dbReference>
<evidence type="ECO:0000256" key="2">
    <source>
        <dbReference type="ARBA" id="ARBA00022741"/>
    </source>
</evidence>
<dbReference type="Gene3D" id="3.40.50.300">
    <property type="entry name" value="P-loop containing nucleotide triphosphate hydrolases"/>
    <property type="match status" value="1"/>
</dbReference>
<dbReference type="PANTHER" id="PTHR45772:SF1">
    <property type="entry name" value="ABC TRANSPORTER ATP-BINDING PROTEIN"/>
    <property type="match status" value="1"/>
</dbReference>
<protein>
    <submittedName>
        <fullName evidence="5">ABC transporter ATP-binding protein</fullName>
    </submittedName>
</protein>
<evidence type="ECO:0000259" key="4">
    <source>
        <dbReference type="PROSITE" id="PS50893"/>
    </source>
</evidence>
<dbReference type="InterPro" id="IPR032823">
    <property type="entry name" value="BCA_ABC_TP_C"/>
</dbReference>
<dbReference type="InterPro" id="IPR027417">
    <property type="entry name" value="P-loop_NTPase"/>
</dbReference>
<sequence>MTALMVQGVTKRFLGVTALDDVHVDARPGEVLGLVGPNGAGKTTLVNVITGHFGPDEGAVTLGEQTLTGAPIERIARCGVARTYQHMRLLEGYSVIDNVLAGRHQAFKGRVFQLWRVRRREEREQRAATRELLDRLGLGDVADVSVSSLSYGRRRRVEIARALAAQPSVMLLDEPTAGMTPAEAKEIGELIRSTSREGLAVVLIEHNVALVSEVCDRIAVLDWGKVIKLGTPDEVWADAKVRAAYLGGELL</sequence>
<gene>
    <name evidence="5" type="ORF">OM076_08555</name>
</gene>
<dbReference type="InterPro" id="IPR003593">
    <property type="entry name" value="AAA+_ATPase"/>
</dbReference>
<dbReference type="SUPFAM" id="SSF52540">
    <property type="entry name" value="P-loop containing nucleoside triphosphate hydrolases"/>
    <property type="match status" value="1"/>
</dbReference>